<evidence type="ECO:0000313" key="8">
    <source>
        <dbReference type="Proteomes" id="UP000298685"/>
    </source>
</evidence>
<comment type="similarity">
    <text evidence="1 5">Belongs to the pseudouridine synthase RluA family.</text>
</comment>
<accession>A0A4D6YA66</accession>
<name>A0A4D6YA66_9GAMM</name>
<evidence type="ECO:0000256" key="1">
    <source>
        <dbReference type="ARBA" id="ARBA00010876"/>
    </source>
</evidence>
<dbReference type="PROSITE" id="PS01129">
    <property type="entry name" value="PSI_RLU"/>
    <property type="match status" value="1"/>
</dbReference>
<dbReference type="AlphaFoldDB" id="A0A4D6YA66"/>
<dbReference type="OrthoDB" id="9807829at2"/>
<proteinExistence type="inferred from homology"/>
<dbReference type="InterPro" id="IPR020103">
    <property type="entry name" value="PsdUridine_synth_cat_dom_sf"/>
</dbReference>
<evidence type="ECO:0000256" key="2">
    <source>
        <dbReference type="ARBA" id="ARBA00023235"/>
    </source>
</evidence>
<dbReference type="PANTHER" id="PTHR21600:SF44">
    <property type="entry name" value="RIBOSOMAL LARGE SUBUNIT PSEUDOURIDINE SYNTHASE D"/>
    <property type="match status" value="1"/>
</dbReference>
<reference evidence="7 8" key="1">
    <citation type="submission" date="2018-10" db="EMBL/GenBank/DDBJ databases">
        <title>Comparative functional genomics of the obligate endosymbiont Buchnera aphidicola.</title>
        <authorList>
            <person name="Chong R.A."/>
        </authorList>
    </citation>
    <scope>NUCLEOTIDE SEQUENCE [LARGE SCALE GENOMIC DNA]</scope>
    <source>
        <strain evidence="7 8">Ska</strain>
    </source>
</reference>
<feature type="domain" description="Pseudouridine synthase RsuA/RluA-like" evidence="6">
    <location>
        <begin position="28"/>
        <end position="177"/>
    </location>
</feature>
<gene>
    <name evidence="7" type="ORF">D9V78_01380</name>
</gene>
<keyword evidence="2 5" id="KW-0413">Isomerase</keyword>
<dbReference type="Proteomes" id="UP000298685">
    <property type="component" value="Chromosome"/>
</dbReference>
<dbReference type="EMBL" id="CP032999">
    <property type="protein sequence ID" value="QCI26062.1"/>
    <property type="molecule type" value="Genomic_DNA"/>
</dbReference>
<evidence type="ECO:0000256" key="4">
    <source>
        <dbReference type="PIRSR" id="PIRSR606225-1"/>
    </source>
</evidence>
<protein>
    <recommendedName>
        <fullName evidence="5">Pseudouridine synthase</fullName>
        <ecNumber evidence="5">5.4.99.-</ecNumber>
    </recommendedName>
</protein>
<dbReference type="EC" id="5.4.99.-" evidence="5"/>
<dbReference type="SUPFAM" id="SSF55120">
    <property type="entry name" value="Pseudouridine synthase"/>
    <property type="match status" value="1"/>
</dbReference>
<dbReference type="CDD" id="cd02869">
    <property type="entry name" value="PseudoU_synth_RluA_like"/>
    <property type="match status" value="1"/>
</dbReference>
<dbReference type="InterPro" id="IPR006224">
    <property type="entry name" value="PsdUridine_synth_RluA-like_CS"/>
</dbReference>
<dbReference type="GO" id="GO:0000455">
    <property type="term" value="P:enzyme-directed rRNA pseudouridine synthesis"/>
    <property type="evidence" value="ECO:0007669"/>
    <property type="project" value="TreeGrafter"/>
</dbReference>
<comment type="catalytic activity">
    <reaction evidence="3">
        <text>uridine(1911/1915/1917) in 23S rRNA = pseudouridine(1911/1915/1917) in 23S rRNA</text>
        <dbReference type="Rhea" id="RHEA:42524"/>
        <dbReference type="Rhea" id="RHEA-COMP:10097"/>
        <dbReference type="Rhea" id="RHEA-COMP:10098"/>
        <dbReference type="ChEBI" id="CHEBI:65314"/>
        <dbReference type="ChEBI" id="CHEBI:65315"/>
        <dbReference type="EC" id="5.4.99.23"/>
    </reaction>
</comment>
<sequence length="246" mass="28220">MFVSGKKKDKIFSIFDHVIKIVYEDKYILIINKPAGLVVHPGSGNINGTLMDILSLKKKYLINIPRSGIVHRLDKNTTGLMIIAKNIFTYFKLVNLIKYRNIIREYDAFVIGNVVSGGTVSIPISRNKKKRVCMMSNKNGKPSITHFKIIQKFHASTHVRLKLETGRTHQIRVHMLHIKHPILGDPVYKLGCSFPKNITKCAYQMNLLDRQALHASHIKFLHPITNILVDCYIPLPKDMIYLMNYL</sequence>
<evidence type="ECO:0000256" key="3">
    <source>
        <dbReference type="ARBA" id="ARBA00036882"/>
    </source>
</evidence>
<evidence type="ECO:0000256" key="5">
    <source>
        <dbReference type="RuleBase" id="RU362028"/>
    </source>
</evidence>
<dbReference type="InterPro" id="IPR006145">
    <property type="entry name" value="PsdUridine_synth_RsuA/RluA"/>
</dbReference>
<dbReference type="InterPro" id="IPR006225">
    <property type="entry name" value="PsdUridine_synth_RluC/D"/>
</dbReference>
<dbReference type="GO" id="GO:0003723">
    <property type="term" value="F:RNA binding"/>
    <property type="evidence" value="ECO:0007669"/>
    <property type="project" value="InterPro"/>
</dbReference>
<dbReference type="Pfam" id="PF00849">
    <property type="entry name" value="PseudoU_synth_2"/>
    <property type="match status" value="1"/>
</dbReference>
<dbReference type="Gene3D" id="3.30.2350.10">
    <property type="entry name" value="Pseudouridine synthase"/>
    <property type="match status" value="1"/>
</dbReference>
<feature type="active site" evidence="4">
    <location>
        <position position="74"/>
    </location>
</feature>
<evidence type="ECO:0000313" key="7">
    <source>
        <dbReference type="EMBL" id="QCI26062.1"/>
    </source>
</evidence>
<dbReference type="PANTHER" id="PTHR21600">
    <property type="entry name" value="MITOCHONDRIAL RNA PSEUDOURIDINE SYNTHASE"/>
    <property type="match status" value="1"/>
</dbReference>
<organism evidence="7 8">
    <name type="scientific">Buchnera aphidicola</name>
    <name type="common">Sarucallis kahawaluokalani</name>
    <dbReference type="NCBI Taxonomy" id="1241878"/>
    <lineage>
        <taxon>Bacteria</taxon>
        <taxon>Pseudomonadati</taxon>
        <taxon>Pseudomonadota</taxon>
        <taxon>Gammaproteobacteria</taxon>
        <taxon>Enterobacterales</taxon>
        <taxon>Erwiniaceae</taxon>
        <taxon>Buchnera</taxon>
    </lineage>
</organism>
<dbReference type="NCBIfam" id="TIGR00005">
    <property type="entry name" value="rluA_subfam"/>
    <property type="match status" value="1"/>
</dbReference>
<dbReference type="InterPro" id="IPR050188">
    <property type="entry name" value="RluA_PseudoU_synthase"/>
</dbReference>
<dbReference type="GO" id="GO:0160140">
    <property type="term" value="F:23S rRNA pseudouridine(1911/1915/1917) synthase activity"/>
    <property type="evidence" value="ECO:0007669"/>
    <property type="project" value="UniProtKB-EC"/>
</dbReference>
<evidence type="ECO:0000259" key="6">
    <source>
        <dbReference type="Pfam" id="PF00849"/>
    </source>
</evidence>
<comment type="function">
    <text evidence="5">Responsible for synthesis of pseudouridine from uracil.</text>
</comment>
<comment type="catalytic activity">
    <reaction evidence="5">
        <text>a uridine in RNA = a pseudouridine in RNA</text>
        <dbReference type="Rhea" id="RHEA:48348"/>
        <dbReference type="Rhea" id="RHEA-COMP:12068"/>
        <dbReference type="Rhea" id="RHEA-COMP:12069"/>
        <dbReference type="ChEBI" id="CHEBI:65314"/>
        <dbReference type="ChEBI" id="CHEBI:65315"/>
    </reaction>
</comment>